<name>A0A430G4J4_9SPHN</name>
<proteinExistence type="predicted"/>
<organism evidence="1 2">
    <name type="scientific">Sphingomonas koreensis</name>
    <dbReference type="NCBI Taxonomy" id="93064"/>
    <lineage>
        <taxon>Bacteria</taxon>
        <taxon>Pseudomonadati</taxon>
        <taxon>Pseudomonadota</taxon>
        <taxon>Alphaproteobacteria</taxon>
        <taxon>Sphingomonadales</taxon>
        <taxon>Sphingomonadaceae</taxon>
        <taxon>Sphingomonas</taxon>
    </lineage>
</organism>
<dbReference type="Proteomes" id="UP000287746">
    <property type="component" value="Unassembled WGS sequence"/>
</dbReference>
<reference evidence="2" key="1">
    <citation type="submission" date="2018-07" db="EMBL/GenBank/DDBJ databases">
        <title>Genomic and Epidemiologic Investigation of an Indolent Hospital Outbreak.</title>
        <authorList>
            <person name="Johnson R.C."/>
            <person name="Deming C."/>
            <person name="Conlan S."/>
            <person name="Zellmer C.J."/>
            <person name="Michelin A.V."/>
            <person name="Lee-Lin S.-Q."/>
            <person name="Thomas P.J."/>
            <person name="Park M."/>
            <person name="Weingarten R.A."/>
            <person name="Less J."/>
            <person name="Dekker J.P."/>
            <person name="Frank K.M."/>
            <person name="Musser K.A."/>
            <person name="Mcquiston J.R."/>
            <person name="Henderson D.K."/>
            <person name="Lau A.F."/>
            <person name="Palmore T.N."/>
            <person name="Segre J.A."/>
        </authorList>
    </citation>
    <scope>NUCLEOTIDE SEQUENCE [LARGE SCALE GENOMIC DNA]</scope>
    <source>
        <strain evidence="2">SK-CDC1_0717</strain>
    </source>
</reference>
<dbReference type="AlphaFoldDB" id="A0A430G4J4"/>
<comment type="caution">
    <text evidence="1">The sequence shown here is derived from an EMBL/GenBank/DDBJ whole genome shotgun (WGS) entry which is preliminary data.</text>
</comment>
<gene>
    <name evidence="1" type="ORF">DAH66_10035</name>
</gene>
<evidence type="ECO:0000313" key="1">
    <source>
        <dbReference type="EMBL" id="RSY86017.1"/>
    </source>
</evidence>
<evidence type="ECO:0000313" key="2">
    <source>
        <dbReference type="Proteomes" id="UP000287746"/>
    </source>
</evidence>
<dbReference type="EMBL" id="QQYZ01000007">
    <property type="protein sequence ID" value="RSY86017.1"/>
    <property type="molecule type" value="Genomic_DNA"/>
</dbReference>
<sequence length="130" mass="14512">MIENMFATLTRHETKQNFNIWVYGDDQLVRGSGLHVSEIGIATNHHFLLPPDNSEFRFKGGEYRLEVFASLLGGANPIRLLSQTLTVSDPQAGSISTMECGLYFDWGPQGENYIAHLDKSPKSPTATEIR</sequence>
<protein>
    <submittedName>
        <fullName evidence="1">Uncharacterized protein</fullName>
    </submittedName>
</protein>
<accession>A0A430G4J4</accession>